<organism evidence="1 2">
    <name type="scientific">Popillia japonica</name>
    <name type="common">Japanese beetle</name>
    <dbReference type="NCBI Taxonomy" id="7064"/>
    <lineage>
        <taxon>Eukaryota</taxon>
        <taxon>Metazoa</taxon>
        <taxon>Ecdysozoa</taxon>
        <taxon>Arthropoda</taxon>
        <taxon>Hexapoda</taxon>
        <taxon>Insecta</taxon>
        <taxon>Pterygota</taxon>
        <taxon>Neoptera</taxon>
        <taxon>Endopterygota</taxon>
        <taxon>Coleoptera</taxon>
        <taxon>Polyphaga</taxon>
        <taxon>Scarabaeiformia</taxon>
        <taxon>Scarabaeidae</taxon>
        <taxon>Rutelinae</taxon>
        <taxon>Popillia</taxon>
    </lineage>
</organism>
<accession>A0AAW1IZZ6</accession>
<evidence type="ECO:0000313" key="1">
    <source>
        <dbReference type="EMBL" id="KAK9695938.1"/>
    </source>
</evidence>
<gene>
    <name evidence="1" type="ORF">QE152_g32240</name>
</gene>
<dbReference type="AlphaFoldDB" id="A0AAW1IZZ6"/>
<sequence>MGAMALGCNIQEKIETKIWSNKNCIQDFVKRKEARLRMLVTKQKKRSKTEDVSYQDRQIKAELRGTNEKTKKVLREKKRKYGEELLKDRQKSYRNKQRSCFKR</sequence>
<evidence type="ECO:0000313" key="2">
    <source>
        <dbReference type="Proteomes" id="UP001458880"/>
    </source>
</evidence>
<dbReference type="EMBL" id="JASPKY010000466">
    <property type="protein sequence ID" value="KAK9695938.1"/>
    <property type="molecule type" value="Genomic_DNA"/>
</dbReference>
<reference evidence="1 2" key="1">
    <citation type="journal article" date="2024" name="BMC Genomics">
        <title>De novo assembly and annotation of Popillia japonica's genome with initial clues to its potential as an invasive pest.</title>
        <authorList>
            <person name="Cucini C."/>
            <person name="Boschi S."/>
            <person name="Funari R."/>
            <person name="Cardaioli E."/>
            <person name="Iannotti N."/>
            <person name="Marturano G."/>
            <person name="Paoli F."/>
            <person name="Bruttini M."/>
            <person name="Carapelli A."/>
            <person name="Frati F."/>
            <person name="Nardi F."/>
        </authorList>
    </citation>
    <scope>NUCLEOTIDE SEQUENCE [LARGE SCALE GENOMIC DNA]</scope>
    <source>
        <strain evidence="1">DMR45628</strain>
    </source>
</reference>
<name>A0AAW1IZZ6_POPJA</name>
<dbReference type="Proteomes" id="UP001458880">
    <property type="component" value="Unassembled WGS sequence"/>
</dbReference>
<protein>
    <submittedName>
        <fullName evidence="1">Uncharacterized protein</fullName>
    </submittedName>
</protein>
<keyword evidence="2" id="KW-1185">Reference proteome</keyword>
<proteinExistence type="predicted"/>
<comment type="caution">
    <text evidence="1">The sequence shown here is derived from an EMBL/GenBank/DDBJ whole genome shotgun (WGS) entry which is preliminary data.</text>
</comment>